<dbReference type="SUPFAM" id="SSF53335">
    <property type="entry name" value="S-adenosyl-L-methionine-dependent methyltransferases"/>
    <property type="match status" value="1"/>
</dbReference>
<feature type="region of interest" description="Disordered" evidence="1">
    <location>
        <begin position="368"/>
        <end position="400"/>
    </location>
</feature>
<feature type="region of interest" description="Disordered" evidence="1">
    <location>
        <begin position="586"/>
        <end position="607"/>
    </location>
</feature>
<protein>
    <recommendedName>
        <fullName evidence="4">Methyltransferase domain-containing protein</fullName>
    </recommendedName>
</protein>
<feature type="compositionally biased region" description="Low complexity" evidence="1">
    <location>
        <begin position="195"/>
        <end position="210"/>
    </location>
</feature>
<dbReference type="Proteomes" id="UP000612055">
    <property type="component" value="Unassembled WGS sequence"/>
</dbReference>
<reference evidence="2" key="1">
    <citation type="journal article" date="2020" name="bioRxiv">
        <title>Comparative genomics of Chlamydomonas.</title>
        <authorList>
            <person name="Craig R.J."/>
            <person name="Hasan A.R."/>
            <person name="Ness R.W."/>
            <person name="Keightley P.D."/>
        </authorList>
    </citation>
    <scope>NUCLEOTIDE SEQUENCE</scope>
    <source>
        <strain evidence="2">CCAP 11/70</strain>
    </source>
</reference>
<feature type="compositionally biased region" description="Low complexity" evidence="1">
    <location>
        <begin position="151"/>
        <end position="188"/>
    </location>
</feature>
<feature type="region of interest" description="Disordered" evidence="1">
    <location>
        <begin position="701"/>
        <end position="741"/>
    </location>
</feature>
<evidence type="ECO:0008006" key="4">
    <source>
        <dbReference type="Google" id="ProtNLM"/>
    </source>
</evidence>
<dbReference type="Gene3D" id="3.40.50.150">
    <property type="entry name" value="Vaccinia Virus protein VP39"/>
    <property type="match status" value="1"/>
</dbReference>
<dbReference type="AlphaFoldDB" id="A0A835Y577"/>
<feature type="region of interest" description="Disordered" evidence="1">
    <location>
        <begin position="57"/>
        <end position="221"/>
    </location>
</feature>
<dbReference type="EMBL" id="JAEHOE010000025">
    <property type="protein sequence ID" value="KAG2495359.1"/>
    <property type="molecule type" value="Genomic_DNA"/>
</dbReference>
<evidence type="ECO:0000313" key="2">
    <source>
        <dbReference type="EMBL" id="KAG2495359.1"/>
    </source>
</evidence>
<feature type="compositionally biased region" description="Gly residues" evidence="1">
    <location>
        <begin position="100"/>
        <end position="110"/>
    </location>
</feature>
<gene>
    <name evidence="2" type="ORF">HYH03_006627</name>
</gene>
<dbReference type="InterPro" id="IPR029063">
    <property type="entry name" value="SAM-dependent_MTases_sf"/>
</dbReference>
<organism evidence="2 3">
    <name type="scientific">Edaphochlamys debaryana</name>
    <dbReference type="NCBI Taxonomy" id="47281"/>
    <lineage>
        <taxon>Eukaryota</taxon>
        <taxon>Viridiplantae</taxon>
        <taxon>Chlorophyta</taxon>
        <taxon>core chlorophytes</taxon>
        <taxon>Chlorophyceae</taxon>
        <taxon>CS clade</taxon>
        <taxon>Chlamydomonadales</taxon>
        <taxon>Chlamydomonadales incertae sedis</taxon>
        <taxon>Edaphochlamys</taxon>
    </lineage>
</organism>
<dbReference type="OrthoDB" id="540004at2759"/>
<feature type="region of interest" description="Disordered" evidence="1">
    <location>
        <begin position="258"/>
        <end position="290"/>
    </location>
</feature>
<name>A0A835Y577_9CHLO</name>
<accession>A0A835Y577</accession>
<evidence type="ECO:0000256" key="1">
    <source>
        <dbReference type="SAM" id="MobiDB-lite"/>
    </source>
</evidence>
<feature type="compositionally biased region" description="Low complexity" evidence="1">
    <location>
        <begin position="586"/>
        <end position="603"/>
    </location>
</feature>
<comment type="caution">
    <text evidence="2">The sequence shown here is derived from an EMBL/GenBank/DDBJ whole genome shotgun (WGS) entry which is preliminary data.</text>
</comment>
<proteinExistence type="predicted"/>
<evidence type="ECO:0000313" key="3">
    <source>
        <dbReference type="Proteomes" id="UP000612055"/>
    </source>
</evidence>
<keyword evidence="3" id="KW-1185">Reference proteome</keyword>
<feature type="compositionally biased region" description="Low complexity" evidence="1">
    <location>
        <begin position="701"/>
        <end position="733"/>
    </location>
</feature>
<sequence>MAVALRRLRVQGIAESSPSTLLAALLSRALRGPSLGCPRLGAWEACRAVGDVSVRTGQAASGRLRAAATPGPGGGRSVYSGAGSSGAGGRGASQRPRGGSSSGGGGGSVSGGSRRSGRSSGEPSGSGRGHSPDEPSLRGGGRQLPSSPTLAPGGARTSAAAAVGKQVKTGPGPSNAAAGPGSRSAGQAVAESGGSPVHQPTSPSSSSFAATPPPAPASAAPSPHPLLALLHAVVTPLEAAGFAHWAVRRTAAWLQGAAPPLDSWGPGEGPGRREGEVEGGGSAAAGEASCSAAAGASTEAALEVEVQWDQMRTVHAMFGAAGSGWAVGPLEPLTGGREGFAMRPSPPHPSLAVVVRVGCVPNTSLRANPSRVRVRPRPPPLHEPFNAEAGPPGPGPGDEEALSVLVAAPVAGGSGRGGGGNGGRAAEPMVWVQSLASLAAEAGRSGDTALAGAVGAALARMQRALSARNAAAWGRDGAFEAWVARLGPPEEAGPRLAAAPGRALGPLLTYLTLPGSPPLAGLRVANLCGSHGAKAVALAALGAEVTVVDASASSGAYARALASAAGVGPRVRYLVGDLAALRVEPAEAGQEEASPSAPSSAPSSGPPSAPRLPAACFDLVLMELGVLHYFLDLGALMRDVVSPLLAPRGRLLLREFHPVSTKLLSSRGAKHKVTGDYFASQPLAEVDVAYSKYEAEAAAASAPSSSSSASSASSPSSTSPAAPGEAPAASPGANWGGAGPRPRVLERRWSLGEVVSAVAGGPGAGGGGLRVLLLDEEAGPRLDDAGVPKLYTLLAEKS</sequence>